<dbReference type="PANTHER" id="PTHR16171">
    <property type="entry name" value="DNA REPAIR PROTEIN COMPLEMENTING XP-G CELLS-RELATED"/>
    <property type="match status" value="1"/>
</dbReference>
<dbReference type="GO" id="GO:0004520">
    <property type="term" value="F:DNA endonuclease activity"/>
    <property type="evidence" value="ECO:0007669"/>
    <property type="project" value="TreeGrafter"/>
</dbReference>
<dbReference type="Pfam" id="PF00867">
    <property type="entry name" value="XPG_I"/>
    <property type="match status" value="1"/>
</dbReference>
<feature type="compositionally biased region" description="Low complexity" evidence="13">
    <location>
        <begin position="617"/>
        <end position="631"/>
    </location>
</feature>
<dbReference type="CDD" id="cd09868">
    <property type="entry name" value="PIN_XPG_RAD2"/>
    <property type="match status" value="1"/>
</dbReference>
<keyword evidence="8" id="KW-0378">Hydrolase</keyword>
<dbReference type="PRINTS" id="PR00853">
    <property type="entry name" value="XPGRADSUPER"/>
</dbReference>
<feature type="compositionally biased region" description="Low complexity" evidence="13">
    <location>
        <begin position="398"/>
        <end position="410"/>
    </location>
</feature>
<feature type="region of interest" description="Disordered" evidence="13">
    <location>
        <begin position="611"/>
        <end position="637"/>
    </location>
</feature>
<dbReference type="InterPro" id="IPR006086">
    <property type="entry name" value="XPG-I_dom"/>
</dbReference>
<feature type="region of interest" description="Disordered" evidence="13">
    <location>
        <begin position="575"/>
        <end position="596"/>
    </location>
</feature>
<dbReference type="EMBL" id="JXXN02002293">
    <property type="protein sequence ID" value="THD23173.1"/>
    <property type="molecule type" value="Genomic_DNA"/>
</dbReference>
<feature type="domain" description="XPG N-terminal" evidence="15">
    <location>
        <begin position="1"/>
        <end position="95"/>
    </location>
</feature>
<evidence type="ECO:0000256" key="8">
    <source>
        <dbReference type="ARBA" id="ARBA00022801"/>
    </source>
</evidence>
<feature type="compositionally biased region" description="Basic residues" evidence="13">
    <location>
        <begin position="990"/>
        <end position="1003"/>
    </location>
</feature>
<evidence type="ECO:0000259" key="14">
    <source>
        <dbReference type="SMART" id="SM00484"/>
    </source>
</evidence>
<feature type="domain" description="XPG-I" evidence="14">
    <location>
        <begin position="693"/>
        <end position="777"/>
    </location>
</feature>
<keyword evidence="10" id="KW-0234">DNA repair</keyword>
<dbReference type="SMART" id="SM00485">
    <property type="entry name" value="XPGN"/>
    <property type="match status" value="1"/>
</dbReference>
<feature type="region of interest" description="Disordered" evidence="13">
    <location>
        <begin position="988"/>
        <end position="1024"/>
    </location>
</feature>
<evidence type="ECO:0000256" key="6">
    <source>
        <dbReference type="ARBA" id="ARBA00022759"/>
    </source>
</evidence>
<evidence type="ECO:0000256" key="12">
    <source>
        <dbReference type="SAM" id="Coils"/>
    </source>
</evidence>
<dbReference type="SUPFAM" id="SSF47807">
    <property type="entry name" value="5' to 3' exonuclease, C-terminal subdomain"/>
    <property type="match status" value="1"/>
</dbReference>
<feature type="compositionally biased region" description="Polar residues" evidence="13">
    <location>
        <begin position="411"/>
        <end position="430"/>
    </location>
</feature>
<evidence type="ECO:0000313" key="16">
    <source>
        <dbReference type="EMBL" id="THD23173.1"/>
    </source>
</evidence>
<protein>
    <submittedName>
        <fullName evidence="16">Xp-G/rad2 DNA repair endonuclease family</fullName>
    </submittedName>
</protein>
<comment type="subcellular location">
    <subcellularLocation>
        <location evidence="2">Nucleus</location>
    </subcellularLocation>
</comment>
<dbReference type="SMART" id="SM00279">
    <property type="entry name" value="HhH2"/>
    <property type="match status" value="1"/>
</dbReference>
<dbReference type="Proteomes" id="UP000230066">
    <property type="component" value="Unassembled WGS sequence"/>
</dbReference>
<feature type="coiled-coil region" evidence="12">
    <location>
        <begin position="273"/>
        <end position="300"/>
    </location>
</feature>
<feature type="region of interest" description="Disordered" evidence="13">
    <location>
        <begin position="1036"/>
        <end position="1075"/>
    </location>
</feature>
<dbReference type="PANTHER" id="PTHR16171:SF7">
    <property type="entry name" value="DNA REPAIR PROTEIN RAD2"/>
    <property type="match status" value="1"/>
</dbReference>
<feature type="compositionally biased region" description="Polar residues" evidence="13">
    <location>
        <begin position="1055"/>
        <end position="1065"/>
    </location>
</feature>
<keyword evidence="6 16" id="KW-0255">Endonuclease</keyword>
<dbReference type="InterPro" id="IPR006084">
    <property type="entry name" value="XPG/Rad2"/>
</dbReference>
<dbReference type="PROSITE" id="PS00841">
    <property type="entry name" value="XPG_1"/>
    <property type="match status" value="1"/>
</dbReference>
<keyword evidence="5" id="KW-0479">Metal-binding</keyword>
<evidence type="ECO:0000256" key="5">
    <source>
        <dbReference type="ARBA" id="ARBA00022723"/>
    </source>
</evidence>
<dbReference type="InterPro" id="IPR036279">
    <property type="entry name" value="5-3_exonuclease_C_sf"/>
</dbReference>
<keyword evidence="17" id="KW-1185">Reference proteome</keyword>
<dbReference type="SUPFAM" id="SSF88723">
    <property type="entry name" value="PIN domain-like"/>
    <property type="match status" value="1"/>
</dbReference>
<proteinExistence type="inferred from homology"/>
<comment type="cofactor">
    <cofactor evidence="1">
        <name>Mg(2+)</name>
        <dbReference type="ChEBI" id="CHEBI:18420"/>
    </cofactor>
</comment>
<keyword evidence="7" id="KW-0227">DNA damage</keyword>
<dbReference type="GO" id="GO:0046872">
    <property type="term" value="F:metal ion binding"/>
    <property type="evidence" value="ECO:0007669"/>
    <property type="project" value="UniProtKB-KW"/>
</dbReference>
<feature type="compositionally biased region" description="Polar residues" evidence="13">
    <location>
        <begin position="1008"/>
        <end position="1024"/>
    </location>
</feature>
<feature type="region of interest" description="Disordered" evidence="13">
    <location>
        <begin position="383"/>
        <end position="430"/>
    </location>
</feature>
<dbReference type="InterPro" id="IPR001044">
    <property type="entry name" value="XPG/Rad2_eukaryotes"/>
</dbReference>
<keyword evidence="4" id="KW-0540">Nuclease</keyword>
<evidence type="ECO:0000256" key="10">
    <source>
        <dbReference type="ARBA" id="ARBA00023204"/>
    </source>
</evidence>
<evidence type="ECO:0000256" key="9">
    <source>
        <dbReference type="ARBA" id="ARBA00022842"/>
    </source>
</evidence>
<feature type="compositionally biased region" description="Polar residues" evidence="13">
    <location>
        <begin position="388"/>
        <end position="397"/>
    </location>
</feature>
<evidence type="ECO:0000256" key="1">
    <source>
        <dbReference type="ARBA" id="ARBA00001946"/>
    </source>
</evidence>
<evidence type="ECO:0000256" key="3">
    <source>
        <dbReference type="ARBA" id="ARBA00005283"/>
    </source>
</evidence>
<dbReference type="InterPro" id="IPR008918">
    <property type="entry name" value="HhH2"/>
</dbReference>
<dbReference type="Gene3D" id="3.40.50.1010">
    <property type="entry name" value="5'-nuclease"/>
    <property type="match status" value="2"/>
</dbReference>
<dbReference type="GO" id="GO:0016788">
    <property type="term" value="F:hydrolase activity, acting on ester bonds"/>
    <property type="evidence" value="ECO:0007669"/>
    <property type="project" value="InterPro"/>
</dbReference>
<dbReference type="InterPro" id="IPR019974">
    <property type="entry name" value="XPG_CS"/>
</dbReference>
<evidence type="ECO:0000256" key="11">
    <source>
        <dbReference type="ARBA" id="ARBA00023242"/>
    </source>
</evidence>
<evidence type="ECO:0000256" key="13">
    <source>
        <dbReference type="SAM" id="MobiDB-lite"/>
    </source>
</evidence>
<dbReference type="Pfam" id="PF00752">
    <property type="entry name" value="XPG_N"/>
    <property type="match status" value="1"/>
</dbReference>
<keyword evidence="11" id="KW-0539">Nucleus</keyword>
<accession>A0A4E0R5P4</accession>
<dbReference type="PRINTS" id="PR00066">
    <property type="entry name" value="XRODRMPGMNTG"/>
</dbReference>
<dbReference type="InterPro" id="IPR029060">
    <property type="entry name" value="PIN-like_dom_sf"/>
</dbReference>
<dbReference type="InterPro" id="IPR006085">
    <property type="entry name" value="XPG_DNA_repair_N"/>
</dbReference>
<dbReference type="GO" id="GO:0006289">
    <property type="term" value="P:nucleotide-excision repair"/>
    <property type="evidence" value="ECO:0007669"/>
    <property type="project" value="InterPro"/>
</dbReference>
<feature type="compositionally biased region" description="Acidic residues" evidence="13">
    <location>
        <begin position="583"/>
        <end position="595"/>
    </location>
</feature>
<keyword evidence="9" id="KW-0460">Magnesium</keyword>
<dbReference type="Gene3D" id="1.10.150.20">
    <property type="entry name" value="5' to 3' exonuclease, C-terminal subdomain"/>
    <property type="match status" value="1"/>
</dbReference>
<dbReference type="GO" id="GO:0003697">
    <property type="term" value="F:single-stranded DNA binding"/>
    <property type="evidence" value="ECO:0007669"/>
    <property type="project" value="InterPro"/>
</dbReference>
<name>A0A4E0R5P4_FASHE</name>
<evidence type="ECO:0000256" key="7">
    <source>
        <dbReference type="ARBA" id="ARBA00022763"/>
    </source>
</evidence>
<dbReference type="SMART" id="SM00484">
    <property type="entry name" value="XPGI"/>
    <property type="match status" value="1"/>
</dbReference>
<comment type="similarity">
    <text evidence="3">Belongs to the XPG/RAD2 endonuclease family. XPG subfamily.</text>
</comment>
<dbReference type="GO" id="GO:0005634">
    <property type="term" value="C:nucleus"/>
    <property type="evidence" value="ECO:0007669"/>
    <property type="project" value="UniProtKB-SubCell"/>
</dbReference>
<evidence type="ECO:0000256" key="2">
    <source>
        <dbReference type="ARBA" id="ARBA00004123"/>
    </source>
</evidence>
<dbReference type="AlphaFoldDB" id="A0A4E0R5P4"/>
<gene>
    <name evidence="16" type="ORF">D915_006078</name>
</gene>
<reference evidence="16" key="1">
    <citation type="submission" date="2019-03" db="EMBL/GenBank/DDBJ databases">
        <title>Improved annotation for the trematode Fasciola hepatica.</title>
        <authorList>
            <person name="Choi Y.-J."/>
            <person name="Martin J."/>
            <person name="Mitreva M."/>
        </authorList>
    </citation>
    <scope>NUCLEOTIDE SEQUENCE [LARGE SCALE GENOMIC DNA]</scope>
</reference>
<organism evidence="16 17">
    <name type="scientific">Fasciola hepatica</name>
    <name type="common">Liver fluke</name>
    <dbReference type="NCBI Taxonomy" id="6192"/>
    <lineage>
        <taxon>Eukaryota</taxon>
        <taxon>Metazoa</taxon>
        <taxon>Spiralia</taxon>
        <taxon>Lophotrochozoa</taxon>
        <taxon>Platyhelminthes</taxon>
        <taxon>Trematoda</taxon>
        <taxon>Digenea</taxon>
        <taxon>Plagiorchiida</taxon>
        <taxon>Echinostomata</taxon>
        <taxon>Echinostomatoidea</taxon>
        <taxon>Fasciolidae</taxon>
        <taxon>Fasciola</taxon>
    </lineage>
</organism>
<keyword evidence="12" id="KW-0175">Coiled coil</keyword>
<evidence type="ECO:0000313" key="17">
    <source>
        <dbReference type="Proteomes" id="UP000230066"/>
    </source>
</evidence>
<comment type="caution">
    <text evidence="16">The sequence shown here is derived from an EMBL/GenBank/DDBJ whole genome shotgun (WGS) entry which is preliminary data.</text>
</comment>
<evidence type="ECO:0000256" key="4">
    <source>
        <dbReference type="ARBA" id="ARBA00022722"/>
    </source>
</evidence>
<evidence type="ECO:0000259" key="15">
    <source>
        <dbReference type="SMART" id="SM00485"/>
    </source>
</evidence>
<sequence>MGVPGLWSLLEPARHPVELEQLAGKVIAIDMNIWLHQAVKSRAANAGPRTYLAILFRRLCKLIYFGIRPVFVFDGNVPALKQTTMAERRRHRGQLGDKAKRAQERLLHRLLRRVAEGSVTKSTTTPDKKKSKAGENDAGLELIRRLRQRPDVQQAVEDVELFRAPLDPSSSDLDSSGLLHTTAGLEYDDLARDYLDGFNLHTVGTGLPDSELDLNSEAFCALPLQAQLRVVQLAREQLDAHTHRSRLGPSDMADKGLLTENFSQHQIGRLLLRRRLAERHDQLSAELAREEAARQVARLNSPHLTATLTSRMEQSSSCHEQNLASSREWCTTALRIQSQDSGHAILIKKSPLKPLHGHNVKGRTHLTLESLIQLIHQAENEKIDDARITSNSPTKEATSPTPDTDSSRSSANVTTDSASDTTPMKSNRTNFASTVKIVEDHRQFPQRVDRETAAIEATQARDILPPALSPPLVSSELDCSCTNKPEIPVEQEPPVLCPDRGSFLTDNHVEKTENSNSSLTDESTNLKSSASTFNVEHKTPTIIVEENSTNARTLVTEILTTSEEVCDIELKMSPKSDLVSDTNESDADDDDDDFVDVPVPETVSIPVVEDVKDKIVDATSPPSSQDSSSETTDVEDDLKNQIETIPSVGENWAEDEESFTFDDDVLRDEADRLSRQAQTTTTKCIMEAQDLIKMFGMPFVISPEEAEAQCVTLQRTDLVDLVASDDSDVWPFGAQQVCRHLFGTVDESRSKGGTRLKSKHHTPSCYRLEDVQATLGLDVANILRLAMLCGSDYTPGIRNVGPVTAVEILSEFARQVPDPDAQDEQWTQWLCGMDAPDHLVGAVLEPLKQFVDWWHNCGSKTAGESKLVTSPVRRKWLNLRPPVGFPDPKVVQAYLRPNVKTNLDAFKWETPSVPLLVTHAHSVLGWSRDSTEAMLSAVLKRQQNRALSAIPLVGPQLITHYFAKSTAPCAQGDQKKGKCDVPDEVTLPSKRARKATTRLRPKTPPHGATSSVGNLTDDTHPSQSCAVDPALFELPSRRGRRTGVRGSMAPKKSRCPTNKATSSLARNKVKESTRRRVVARVALSEDEEDDE</sequence>